<protein>
    <recommendedName>
        <fullName evidence="4">K Homology domain-containing protein</fullName>
    </recommendedName>
</protein>
<dbReference type="InterPro" id="IPR036612">
    <property type="entry name" value="KH_dom_type_1_sf"/>
</dbReference>
<feature type="region of interest" description="Disordered" evidence="3">
    <location>
        <begin position="38"/>
        <end position="136"/>
    </location>
</feature>
<gene>
    <name evidence="5" type="ORF">INT47_013132</name>
</gene>
<dbReference type="OrthoDB" id="5204190at2759"/>
<feature type="region of interest" description="Disordered" evidence="3">
    <location>
        <begin position="210"/>
        <end position="242"/>
    </location>
</feature>
<keyword evidence="1" id="KW-0677">Repeat</keyword>
<dbReference type="CDD" id="cd00105">
    <property type="entry name" value="KH-I"/>
    <property type="match status" value="1"/>
</dbReference>
<feature type="compositionally biased region" description="Low complexity" evidence="3">
    <location>
        <begin position="78"/>
        <end position="88"/>
    </location>
</feature>
<comment type="caution">
    <text evidence="5">The sequence shown here is derived from an EMBL/GenBank/DDBJ whole genome shotgun (WGS) entry which is preliminary data.</text>
</comment>
<dbReference type="SMART" id="SM00322">
    <property type="entry name" value="KH"/>
    <property type="match status" value="3"/>
</dbReference>
<dbReference type="Proteomes" id="UP000603453">
    <property type="component" value="Unassembled WGS sequence"/>
</dbReference>
<evidence type="ECO:0000256" key="1">
    <source>
        <dbReference type="ARBA" id="ARBA00022737"/>
    </source>
</evidence>
<feature type="region of interest" description="Disordered" evidence="3">
    <location>
        <begin position="388"/>
        <end position="413"/>
    </location>
</feature>
<feature type="compositionally biased region" description="Polar residues" evidence="3">
    <location>
        <begin position="503"/>
        <end position="516"/>
    </location>
</feature>
<feature type="domain" description="K Homology" evidence="4">
    <location>
        <begin position="238"/>
        <end position="310"/>
    </location>
</feature>
<evidence type="ECO:0000259" key="4">
    <source>
        <dbReference type="SMART" id="SM00322"/>
    </source>
</evidence>
<feature type="compositionally biased region" description="Low complexity" evidence="3">
    <location>
        <begin position="457"/>
        <end position="468"/>
    </location>
</feature>
<keyword evidence="2" id="KW-0694">RNA-binding</keyword>
<feature type="region of interest" description="Disordered" evidence="3">
    <location>
        <begin position="611"/>
        <end position="660"/>
    </location>
</feature>
<feature type="compositionally biased region" description="Basic and acidic residues" evidence="3">
    <location>
        <begin position="395"/>
        <end position="409"/>
    </location>
</feature>
<sequence>MDGNNYSAVPPPPSLSSSSKAGAPLDFKDALSKARAIAEKLKQQSAGESAPVSNSSASYSSSGTKRGYNDDDREDYRSSSSTRSYGSYQDDRDSKRSAYDGGSSRPAYGNGDSRRFGGLGSEERKPYGQSYGGGGHSEEYMVPNHMVGLLIGKGGENLKKIERMSGVSKVQFSNDPIGNERQVNLTGEPDQVNIARDMIRQMVEDAQNNDANRFTGAGGGGGGGRSDYQGGGGNSGQGGHSTTIKIPVAKVGLVIGRGGETIRDFEERSKAKILIASDGSGDVNNERIINIVGDEAAVQHAKTLVEDIVFGSNNVMPNRNWGNQALQQPYGNGNGGGSYDQAPGYPPNNSYGVNRMGRPDDERIFVTVPASSVGLIIGRGGETVRALQEQSGARVKIDPTNDPNSEERTVNISGDPKCVAIAKQLVEDKVSEASRSGGGRYKGYNNNDSYGRGGYKSQGQDYGQQSGYQHGGNDGGYDYSQQQQQQQQYSQYYAQYGYDQSQFSQAGQDGSNNDGYQQYPGYQYSNYSEQTAGGDQQSGESSAPPHNSDRKSSDASNKGDDDKSGSNDKSSASVDPSAYYAQYYGGQQSTPEQQQAYYQWYQQYYGAQQQYGYNQSQQSSDPSQQNDEPSNQQDVDGEPIEDSKDSYKQSEKPSEGSTKE</sequence>
<dbReference type="Pfam" id="PF00013">
    <property type="entry name" value="KH_1"/>
    <property type="match status" value="3"/>
</dbReference>
<feature type="compositionally biased region" description="Basic and acidic residues" evidence="3">
    <location>
        <begin position="89"/>
        <end position="98"/>
    </location>
</feature>
<feature type="region of interest" description="Disordered" evidence="3">
    <location>
        <begin position="1"/>
        <end position="23"/>
    </location>
</feature>
<feature type="compositionally biased region" description="Polar residues" evidence="3">
    <location>
        <begin position="322"/>
        <end position="331"/>
    </location>
</feature>
<name>A0A8H7QUE3_9FUNG</name>
<evidence type="ECO:0000256" key="3">
    <source>
        <dbReference type="SAM" id="MobiDB-lite"/>
    </source>
</evidence>
<dbReference type="SUPFAM" id="SSF54791">
    <property type="entry name" value="Eukaryotic type KH-domain (KH-domain type I)"/>
    <property type="match status" value="3"/>
</dbReference>
<feature type="region of interest" description="Disordered" evidence="3">
    <location>
        <begin position="503"/>
        <end position="575"/>
    </location>
</feature>
<evidence type="ECO:0000313" key="6">
    <source>
        <dbReference type="Proteomes" id="UP000603453"/>
    </source>
</evidence>
<feature type="compositionally biased region" description="Gly residues" evidence="3">
    <location>
        <begin position="216"/>
        <end position="239"/>
    </location>
</feature>
<feature type="region of interest" description="Disordered" evidence="3">
    <location>
        <begin position="430"/>
        <end position="488"/>
    </location>
</feature>
<feature type="compositionally biased region" description="Basic and acidic residues" evidence="3">
    <location>
        <begin position="67"/>
        <end position="77"/>
    </location>
</feature>
<evidence type="ECO:0000256" key="2">
    <source>
        <dbReference type="PROSITE-ProRule" id="PRU00117"/>
    </source>
</evidence>
<dbReference type="PANTHER" id="PTHR10288">
    <property type="entry name" value="KH DOMAIN CONTAINING RNA BINDING PROTEIN"/>
    <property type="match status" value="1"/>
</dbReference>
<dbReference type="Gene3D" id="3.30.1370.10">
    <property type="entry name" value="K Homology domain, type 1"/>
    <property type="match status" value="3"/>
</dbReference>
<dbReference type="InterPro" id="IPR004087">
    <property type="entry name" value="KH_dom"/>
</dbReference>
<dbReference type="GO" id="GO:0003723">
    <property type="term" value="F:RNA binding"/>
    <property type="evidence" value="ECO:0007669"/>
    <property type="project" value="UniProtKB-UniRule"/>
</dbReference>
<feature type="compositionally biased region" description="Basic and acidic residues" evidence="3">
    <location>
        <begin position="547"/>
        <end position="566"/>
    </location>
</feature>
<feature type="compositionally biased region" description="Basic and acidic residues" evidence="3">
    <location>
        <begin position="641"/>
        <end position="660"/>
    </location>
</feature>
<dbReference type="EMBL" id="JAEPRD010000102">
    <property type="protein sequence ID" value="KAG2198948.1"/>
    <property type="molecule type" value="Genomic_DNA"/>
</dbReference>
<feature type="compositionally biased region" description="Low complexity" evidence="3">
    <location>
        <begin position="49"/>
        <end position="62"/>
    </location>
</feature>
<dbReference type="InterPro" id="IPR004088">
    <property type="entry name" value="KH_dom_type_1"/>
</dbReference>
<organism evidence="5 6">
    <name type="scientific">Mucor saturninus</name>
    <dbReference type="NCBI Taxonomy" id="64648"/>
    <lineage>
        <taxon>Eukaryota</taxon>
        <taxon>Fungi</taxon>
        <taxon>Fungi incertae sedis</taxon>
        <taxon>Mucoromycota</taxon>
        <taxon>Mucoromycotina</taxon>
        <taxon>Mucoromycetes</taxon>
        <taxon>Mucorales</taxon>
        <taxon>Mucorineae</taxon>
        <taxon>Mucoraceae</taxon>
        <taxon>Mucor</taxon>
    </lineage>
</organism>
<evidence type="ECO:0000313" key="5">
    <source>
        <dbReference type="EMBL" id="KAG2198948.1"/>
    </source>
</evidence>
<reference evidence="5" key="1">
    <citation type="submission" date="2020-12" db="EMBL/GenBank/DDBJ databases">
        <title>Metabolic potential, ecology and presence of endohyphal bacteria is reflected in genomic diversity of Mucoromycotina.</title>
        <authorList>
            <person name="Muszewska A."/>
            <person name="Okrasinska A."/>
            <person name="Steczkiewicz K."/>
            <person name="Drgas O."/>
            <person name="Orlowska M."/>
            <person name="Perlinska-Lenart U."/>
            <person name="Aleksandrzak-Piekarczyk T."/>
            <person name="Szatraj K."/>
            <person name="Zielenkiewicz U."/>
            <person name="Pilsyk S."/>
            <person name="Malc E."/>
            <person name="Mieczkowski P."/>
            <person name="Kruszewska J.S."/>
            <person name="Biernat P."/>
            <person name="Pawlowska J."/>
        </authorList>
    </citation>
    <scope>NUCLEOTIDE SEQUENCE</scope>
    <source>
        <strain evidence="5">WA0000017839</strain>
    </source>
</reference>
<dbReference type="AlphaFoldDB" id="A0A8H7QUE3"/>
<accession>A0A8H7QUE3</accession>
<feature type="region of interest" description="Disordered" evidence="3">
    <location>
        <begin position="322"/>
        <end position="345"/>
    </location>
</feature>
<feature type="compositionally biased region" description="Polar residues" evidence="3">
    <location>
        <begin position="523"/>
        <end position="545"/>
    </location>
</feature>
<keyword evidence="6" id="KW-1185">Reference proteome</keyword>
<feature type="domain" description="K Homology" evidence="4">
    <location>
        <begin position="134"/>
        <end position="204"/>
    </location>
</feature>
<feature type="compositionally biased region" description="Low complexity" evidence="3">
    <location>
        <begin position="476"/>
        <end position="488"/>
    </location>
</feature>
<feature type="compositionally biased region" description="Low complexity" evidence="3">
    <location>
        <begin position="611"/>
        <end position="630"/>
    </location>
</feature>
<dbReference type="PROSITE" id="PS50084">
    <property type="entry name" value="KH_TYPE_1"/>
    <property type="match status" value="3"/>
</dbReference>
<feature type="domain" description="K Homology" evidence="4">
    <location>
        <begin position="360"/>
        <end position="431"/>
    </location>
</feature>
<proteinExistence type="predicted"/>